<evidence type="ECO:0000313" key="2">
    <source>
        <dbReference type="EMBL" id="PWW73801.1"/>
    </source>
</evidence>
<comment type="caution">
    <text evidence="2">The sequence shown here is derived from an EMBL/GenBank/DDBJ whole genome shotgun (WGS) entry which is preliminary data.</text>
</comment>
<proteinExistence type="predicted"/>
<feature type="compositionally biased region" description="Low complexity" evidence="1">
    <location>
        <begin position="151"/>
        <end position="169"/>
    </location>
</feature>
<feature type="compositionally biased region" description="Polar residues" evidence="1">
    <location>
        <begin position="1"/>
        <end position="11"/>
    </location>
</feature>
<evidence type="ECO:0000256" key="1">
    <source>
        <dbReference type="SAM" id="MobiDB-lite"/>
    </source>
</evidence>
<dbReference type="Proteomes" id="UP000246991">
    <property type="component" value="Unassembled WGS sequence"/>
</dbReference>
<feature type="region of interest" description="Disordered" evidence="1">
    <location>
        <begin position="179"/>
        <end position="213"/>
    </location>
</feature>
<feature type="region of interest" description="Disordered" evidence="1">
    <location>
        <begin position="150"/>
        <end position="169"/>
    </location>
</feature>
<evidence type="ECO:0000313" key="3">
    <source>
        <dbReference type="Proteomes" id="UP000246991"/>
    </source>
</evidence>
<feature type="compositionally biased region" description="Low complexity" evidence="1">
    <location>
        <begin position="12"/>
        <end position="44"/>
    </location>
</feature>
<dbReference type="AlphaFoldDB" id="A0A317SKR9"/>
<gene>
    <name evidence="2" type="ORF">C7212DRAFT_347394</name>
</gene>
<feature type="region of interest" description="Disordered" evidence="1">
    <location>
        <begin position="1"/>
        <end position="44"/>
    </location>
</feature>
<protein>
    <submittedName>
        <fullName evidence="2">Uncharacterized protein</fullName>
    </submittedName>
</protein>
<keyword evidence="3" id="KW-1185">Reference proteome</keyword>
<dbReference type="STRING" id="42249.A0A317SKR9"/>
<dbReference type="EMBL" id="PYWC01000073">
    <property type="protein sequence ID" value="PWW73801.1"/>
    <property type="molecule type" value="Genomic_DNA"/>
</dbReference>
<organism evidence="2 3">
    <name type="scientific">Tuber magnatum</name>
    <name type="common">white Piedmont truffle</name>
    <dbReference type="NCBI Taxonomy" id="42249"/>
    <lineage>
        <taxon>Eukaryota</taxon>
        <taxon>Fungi</taxon>
        <taxon>Dikarya</taxon>
        <taxon>Ascomycota</taxon>
        <taxon>Pezizomycotina</taxon>
        <taxon>Pezizomycetes</taxon>
        <taxon>Pezizales</taxon>
        <taxon>Tuberaceae</taxon>
        <taxon>Tuber</taxon>
    </lineage>
</organism>
<reference evidence="2 3" key="1">
    <citation type="submission" date="2018-03" db="EMBL/GenBank/DDBJ databases">
        <title>Genomes of Pezizomycetes fungi and the evolution of truffles.</title>
        <authorList>
            <person name="Murat C."/>
            <person name="Payen T."/>
            <person name="Noel B."/>
            <person name="Kuo A."/>
            <person name="Martin F.M."/>
        </authorList>
    </citation>
    <scope>NUCLEOTIDE SEQUENCE [LARGE SCALE GENOMIC DNA]</scope>
    <source>
        <strain evidence="2">091103-1</strain>
    </source>
</reference>
<name>A0A317SKR9_9PEZI</name>
<accession>A0A317SKR9</accession>
<sequence length="213" mass="22624">MATTTAYSHPNQLQQHPGVQQGPQQHIQGHPGQPAHAAMQHLHPQQAQAQAAQAAQAAAYQQQQLVLGMHPQMAQLVRRQQQQQQQAHMMNGIGAPGGMVFQGNGNPQIRAGMPNGMYQGGPGGIPGANMGGYGAGNPHMRGNVNLPHHVQQQLHHQQQQQQQQMAAAAQQIALNQANAANAQTSMAVPPQPPMSMQSVQQATLAAAQARQTP</sequence>